<proteinExistence type="predicted"/>
<dbReference type="PATRIC" id="fig|1703772.3.peg.1001"/>
<reference evidence="1 2" key="1">
    <citation type="journal article" date="2015" name="Microbiome">
        <title>Genomic resolution of linkages in carbon, nitrogen, and sulfur cycling among widespread estuary sediment bacteria.</title>
        <authorList>
            <person name="Baker B.J."/>
            <person name="Lazar C.S."/>
            <person name="Teske A.P."/>
            <person name="Dick G.J."/>
        </authorList>
    </citation>
    <scope>NUCLEOTIDE SEQUENCE [LARGE SCALE GENOMIC DNA]</scope>
    <source>
        <strain evidence="1">DG_78</strain>
    </source>
</reference>
<dbReference type="EMBL" id="LJNI01000138">
    <property type="protein sequence ID" value="KPJ71141.1"/>
    <property type="molecule type" value="Genomic_DNA"/>
</dbReference>
<evidence type="ECO:0008006" key="3">
    <source>
        <dbReference type="Google" id="ProtNLM"/>
    </source>
</evidence>
<protein>
    <recommendedName>
        <fullName evidence="3">GIY-YIG domain-containing protein</fullName>
    </recommendedName>
</protein>
<dbReference type="Proteomes" id="UP000051012">
    <property type="component" value="Unassembled WGS sequence"/>
</dbReference>
<evidence type="ECO:0000313" key="2">
    <source>
        <dbReference type="Proteomes" id="UP000051012"/>
    </source>
</evidence>
<comment type="caution">
    <text evidence="1">The sequence shown here is derived from an EMBL/GenBank/DDBJ whole genome shotgun (WGS) entry which is preliminary data.</text>
</comment>
<evidence type="ECO:0000313" key="1">
    <source>
        <dbReference type="EMBL" id="KPJ71141.1"/>
    </source>
</evidence>
<dbReference type="AlphaFoldDB" id="A0A0S7Y8S2"/>
<sequence>MHSKRTLHHHVYVVLLDEGIAQLRSVQKLNPDRDLKKPCVYVGMTGIAPSLRFKKHKAGYKSSRYVRTYGIRLMPELYEALNPLSYDEAVIAEQGLARKLRSEGYTVVGGH</sequence>
<gene>
    <name evidence="1" type="ORF">AMJ52_08970</name>
</gene>
<organism evidence="1 2">
    <name type="scientific">candidate division TA06 bacterium DG_78</name>
    <dbReference type="NCBI Taxonomy" id="1703772"/>
    <lineage>
        <taxon>Bacteria</taxon>
        <taxon>Bacteria division TA06</taxon>
    </lineage>
</organism>
<accession>A0A0S7Y8S2</accession>
<name>A0A0S7Y8S2_UNCT6</name>